<dbReference type="Gene3D" id="3.40.640.10">
    <property type="entry name" value="Type I PLP-dependent aspartate aminotransferase-like (Major domain)"/>
    <property type="match status" value="1"/>
</dbReference>
<gene>
    <name evidence="6" type="ORF">PP769_08325</name>
</gene>
<sequence length="372" mass="41120">MNVPLLDLKSQFASIKKDIQVVLEEVCAEQSFILGAHVQNLEQTLATYIGTDQAIGVASGSDALLLSLMEVGVQPGDRVVTVPFTFFASAGVISRLHARPVFVDVTPDTFNLDPTRLGDSLTSDVKAILPVHLFGQCADMEMILQIADAQGIPVIEDACQAIGASRNGVRAGAFGHTGGFSFFPSKNLGGFGDGGLITTRDPRVAERLRLLRVHGSRSEYHHHLIGINSRLDALQAAILQVKFQHLAEWTAKRQSHASTYQQMFQAYGLDERVTVPIVASGNSHVYNQFTIRTSERDELSAYLTHHGIGNRIYYPVPLHLQECYQDLGYHKGDFPVSEQLSQEVLSLPIYPELTQDQLQYVVDTIKLFFDRR</sequence>
<feature type="modified residue" description="N6-(pyridoxal phosphate)lysine" evidence="4">
    <location>
        <position position="186"/>
    </location>
</feature>
<evidence type="ECO:0000313" key="7">
    <source>
        <dbReference type="Proteomes" id="UP001302719"/>
    </source>
</evidence>
<name>A0AA96JU35_9BACT</name>
<organism evidence="6 7">
    <name type="scientific">Candidatus Nitrospira allomarina</name>
    <dbReference type="NCBI Taxonomy" id="3020900"/>
    <lineage>
        <taxon>Bacteria</taxon>
        <taxon>Pseudomonadati</taxon>
        <taxon>Nitrospirota</taxon>
        <taxon>Nitrospiria</taxon>
        <taxon>Nitrospirales</taxon>
        <taxon>Nitrospiraceae</taxon>
        <taxon>Nitrospira</taxon>
    </lineage>
</organism>
<dbReference type="PIRSF" id="PIRSF000390">
    <property type="entry name" value="PLP_StrS"/>
    <property type="match status" value="1"/>
</dbReference>
<keyword evidence="6" id="KW-0808">Transferase</keyword>
<dbReference type="PANTHER" id="PTHR30244:SF36">
    <property type="entry name" value="3-OXO-GLUCOSE-6-PHOSPHATE:GLUTAMATE AMINOTRANSFERASE"/>
    <property type="match status" value="1"/>
</dbReference>
<accession>A0AA96JU35</accession>
<dbReference type="Pfam" id="PF01041">
    <property type="entry name" value="DegT_DnrJ_EryC1"/>
    <property type="match status" value="1"/>
</dbReference>
<dbReference type="InterPro" id="IPR015424">
    <property type="entry name" value="PyrdxlP-dep_Trfase"/>
</dbReference>
<dbReference type="InterPro" id="IPR015421">
    <property type="entry name" value="PyrdxlP-dep_Trfase_major"/>
</dbReference>
<dbReference type="Gene3D" id="3.90.1150.10">
    <property type="entry name" value="Aspartate Aminotransferase, domain 1"/>
    <property type="match status" value="1"/>
</dbReference>
<dbReference type="AlphaFoldDB" id="A0AA96JU35"/>
<protein>
    <submittedName>
        <fullName evidence="6">DegT/DnrJ/EryC1/StrS family aminotransferase</fullName>
    </submittedName>
</protein>
<reference evidence="6 7" key="1">
    <citation type="submission" date="2023-01" db="EMBL/GenBank/DDBJ databases">
        <title>Cultivation and genomic characterization of new, ubiquitous marine nitrite-oxidizing bacteria from the Nitrospirales.</title>
        <authorList>
            <person name="Mueller A.J."/>
            <person name="Daebeler A."/>
            <person name="Herbold C.W."/>
            <person name="Kirkegaard R.H."/>
            <person name="Daims H."/>
        </authorList>
    </citation>
    <scope>NUCLEOTIDE SEQUENCE [LARGE SCALE GENOMIC DNA]</scope>
    <source>
        <strain evidence="6 7">VA</strain>
    </source>
</reference>
<dbReference type="EMBL" id="CP116967">
    <property type="protein sequence ID" value="WNM59745.1"/>
    <property type="molecule type" value="Genomic_DNA"/>
</dbReference>
<proteinExistence type="inferred from homology"/>
<dbReference type="SUPFAM" id="SSF53383">
    <property type="entry name" value="PLP-dependent transferases"/>
    <property type="match status" value="1"/>
</dbReference>
<dbReference type="FunFam" id="3.40.640.10:FF:000089">
    <property type="entry name" value="Aminotransferase, DegT/DnrJ/EryC1/StrS family"/>
    <property type="match status" value="1"/>
</dbReference>
<dbReference type="KEGG" id="nall:PP769_08325"/>
<evidence type="ECO:0000313" key="6">
    <source>
        <dbReference type="EMBL" id="WNM59745.1"/>
    </source>
</evidence>
<keyword evidence="6" id="KW-0032">Aminotransferase</keyword>
<dbReference type="RefSeq" id="WP_312646578.1">
    <property type="nucleotide sequence ID" value="NZ_CP116967.1"/>
</dbReference>
<dbReference type="CDD" id="cd00616">
    <property type="entry name" value="AHBA_syn"/>
    <property type="match status" value="1"/>
</dbReference>
<dbReference type="GO" id="GO:0030170">
    <property type="term" value="F:pyridoxal phosphate binding"/>
    <property type="evidence" value="ECO:0007669"/>
    <property type="project" value="UniProtKB-ARBA"/>
</dbReference>
<evidence type="ECO:0000256" key="3">
    <source>
        <dbReference type="PIRSR" id="PIRSR000390-1"/>
    </source>
</evidence>
<dbReference type="GO" id="GO:0008483">
    <property type="term" value="F:transaminase activity"/>
    <property type="evidence" value="ECO:0007669"/>
    <property type="project" value="UniProtKB-KW"/>
</dbReference>
<evidence type="ECO:0000256" key="4">
    <source>
        <dbReference type="PIRSR" id="PIRSR000390-2"/>
    </source>
</evidence>
<evidence type="ECO:0000256" key="2">
    <source>
        <dbReference type="ARBA" id="ARBA00037999"/>
    </source>
</evidence>
<evidence type="ECO:0000256" key="1">
    <source>
        <dbReference type="ARBA" id="ARBA00022898"/>
    </source>
</evidence>
<evidence type="ECO:0000256" key="5">
    <source>
        <dbReference type="RuleBase" id="RU004508"/>
    </source>
</evidence>
<dbReference type="Proteomes" id="UP001302719">
    <property type="component" value="Chromosome"/>
</dbReference>
<comment type="similarity">
    <text evidence="2 5">Belongs to the DegT/DnrJ/EryC1 family.</text>
</comment>
<dbReference type="PANTHER" id="PTHR30244">
    <property type="entry name" value="TRANSAMINASE"/>
    <property type="match status" value="1"/>
</dbReference>
<dbReference type="InterPro" id="IPR015422">
    <property type="entry name" value="PyrdxlP-dep_Trfase_small"/>
</dbReference>
<keyword evidence="7" id="KW-1185">Reference proteome</keyword>
<dbReference type="InterPro" id="IPR000653">
    <property type="entry name" value="DegT/StrS_aminotransferase"/>
</dbReference>
<dbReference type="GO" id="GO:0000271">
    <property type="term" value="P:polysaccharide biosynthetic process"/>
    <property type="evidence" value="ECO:0007669"/>
    <property type="project" value="TreeGrafter"/>
</dbReference>
<feature type="active site" description="Proton acceptor" evidence="3">
    <location>
        <position position="186"/>
    </location>
</feature>
<keyword evidence="1 4" id="KW-0663">Pyridoxal phosphate</keyword>